<dbReference type="InterPro" id="IPR029489">
    <property type="entry name" value="OGT/SEC/SPY_C"/>
</dbReference>
<proteinExistence type="inferred from homology"/>
<dbReference type="PROSITE" id="PS50005">
    <property type="entry name" value="TPR"/>
    <property type="match status" value="7"/>
</dbReference>
<evidence type="ECO:0000256" key="1">
    <source>
        <dbReference type="ARBA" id="ARBA00004922"/>
    </source>
</evidence>
<dbReference type="PANTHER" id="PTHR44835:SF1">
    <property type="entry name" value="PROTEIN O-GLCNAC TRANSFERASE"/>
    <property type="match status" value="1"/>
</dbReference>
<dbReference type="Pfam" id="PF13432">
    <property type="entry name" value="TPR_16"/>
    <property type="match status" value="1"/>
</dbReference>
<evidence type="ECO:0000256" key="5">
    <source>
        <dbReference type="ARBA" id="ARBA00022679"/>
    </source>
</evidence>
<dbReference type="Proteomes" id="UP000295717">
    <property type="component" value="Unassembled WGS sequence"/>
</dbReference>
<keyword evidence="11" id="KW-1185">Reference proteome</keyword>
<comment type="pathway">
    <text evidence="1">Protein modification; protein glycosylation.</text>
</comment>
<comment type="caution">
    <text evidence="10">The sequence shown here is derived from an EMBL/GenBank/DDBJ whole genome shotgun (WGS) entry which is preliminary data.</text>
</comment>
<keyword evidence="4" id="KW-0328">Glycosyltransferase</keyword>
<dbReference type="EMBL" id="SMAO01000002">
    <property type="protein sequence ID" value="TCT22880.1"/>
    <property type="molecule type" value="Genomic_DNA"/>
</dbReference>
<feature type="domain" description="O-GlcNAc transferase C-terminal" evidence="9">
    <location>
        <begin position="1019"/>
        <end position="1175"/>
    </location>
</feature>
<evidence type="ECO:0000256" key="7">
    <source>
        <dbReference type="ARBA" id="ARBA00022803"/>
    </source>
</evidence>
<dbReference type="OrthoDB" id="7058953at2"/>
<evidence type="ECO:0000256" key="2">
    <source>
        <dbReference type="ARBA" id="ARBA00005386"/>
    </source>
</evidence>
<dbReference type="RefSeq" id="WP_132976008.1">
    <property type="nucleotide sequence ID" value="NZ_SMAO01000002.1"/>
</dbReference>
<dbReference type="InterPro" id="IPR011990">
    <property type="entry name" value="TPR-like_helical_dom_sf"/>
</dbReference>
<evidence type="ECO:0000256" key="4">
    <source>
        <dbReference type="ARBA" id="ARBA00022676"/>
    </source>
</evidence>
<dbReference type="InterPro" id="IPR051939">
    <property type="entry name" value="Glycosyltr_41/O-GlcNAc_trsf"/>
</dbReference>
<dbReference type="EC" id="2.4.1.255" evidence="3"/>
<dbReference type="Pfam" id="PF13844">
    <property type="entry name" value="Glyco_transf_41"/>
    <property type="match status" value="4"/>
</dbReference>
<dbReference type="InterPro" id="IPR019734">
    <property type="entry name" value="TPR_rpt"/>
</dbReference>
<feature type="repeat" description="TPR" evidence="8">
    <location>
        <begin position="193"/>
        <end position="226"/>
    </location>
</feature>
<keyword evidence="7 8" id="KW-0802">TPR repeat</keyword>
<evidence type="ECO:0000313" key="10">
    <source>
        <dbReference type="EMBL" id="TCT22880.1"/>
    </source>
</evidence>
<keyword evidence="5 10" id="KW-0808">Transferase</keyword>
<feature type="repeat" description="TPR" evidence="8">
    <location>
        <begin position="910"/>
        <end position="943"/>
    </location>
</feature>
<dbReference type="PANTHER" id="PTHR44835">
    <property type="entry name" value="UDP-N-ACETYLGLUCOSAMINE--PEPTIDE N-ACETYLGLUCOSAMINYLTRANSFERASE SPINDLY-RELATED"/>
    <property type="match status" value="1"/>
</dbReference>
<feature type="domain" description="O-GlcNAc transferase C-terminal" evidence="9">
    <location>
        <begin position="379"/>
        <end position="565"/>
    </location>
</feature>
<protein>
    <recommendedName>
        <fullName evidence="3">protein O-GlcNAc transferase</fullName>
        <ecNumber evidence="3">2.4.1.255</ecNumber>
    </recommendedName>
</protein>
<dbReference type="Gene3D" id="1.25.40.10">
    <property type="entry name" value="Tetratricopeptide repeat domain"/>
    <property type="match status" value="4"/>
</dbReference>
<dbReference type="Gene3D" id="3.40.50.11380">
    <property type="match status" value="2"/>
</dbReference>
<dbReference type="SUPFAM" id="SSF48452">
    <property type="entry name" value="TPR-like"/>
    <property type="match status" value="3"/>
</dbReference>
<accession>A0A4R3N1G6</accession>
<dbReference type="Gene3D" id="3.40.50.2000">
    <property type="entry name" value="Glycogen Phosphorylase B"/>
    <property type="match status" value="2"/>
</dbReference>
<feature type="repeat" description="TPR" evidence="8">
    <location>
        <begin position="944"/>
        <end position="977"/>
    </location>
</feature>
<dbReference type="PROSITE" id="PS50293">
    <property type="entry name" value="TPR_REGION"/>
    <property type="match status" value="1"/>
</dbReference>
<feature type="repeat" description="TPR" evidence="8">
    <location>
        <begin position="842"/>
        <end position="875"/>
    </location>
</feature>
<dbReference type="SMART" id="SM00028">
    <property type="entry name" value="TPR"/>
    <property type="match status" value="11"/>
</dbReference>
<reference evidence="10 11" key="1">
    <citation type="submission" date="2019-03" db="EMBL/GenBank/DDBJ databases">
        <title>Genomic Encyclopedia of Type Strains, Phase IV (KMG-IV): sequencing the most valuable type-strain genomes for metagenomic binning, comparative biology and taxonomic classification.</title>
        <authorList>
            <person name="Goeker M."/>
        </authorList>
    </citation>
    <scope>NUCLEOTIDE SEQUENCE [LARGE SCALE GENOMIC DNA]</scope>
    <source>
        <strain evidence="10 11">DSM 13587</strain>
    </source>
</reference>
<dbReference type="GO" id="GO:0097363">
    <property type="term" value="F:protein O-acetylglucosaminyltransferase activity"/>
    <property type="evidence" value="ECO:0007669"/>
    <property type="project" value="UniProtKB-EC"/>
</dbReference>
<evidence type="ECO:0000256" key="6">
    <source>
        <dbReference type="ARBA" id="ARBA00022737"/>
    </source>
</evidence>
<dbReference type="Pfam" id="PF13424">
    <property type="entry name" value="TPR_12"/>
    <property type="match status" value="1"/>
</dbReference>
<name>A0A4R3N1G6_9GAMM</name>
<evidence type="ECO:0000313" key="11">
    <source>
        <dbReference type="Proteomes" id="UP000295717"/>
    </source>
</evidence>
<organism evidence="10 11">
    <name type="scientific">Thiobaca trueperi</name>
    <dbReference type="NCBI Taxonomy" id="127458"/>
    <lineage>
        <taxon>Bacteria</taxon>
        <taxon>Pseudomonadati</taxon>
        <taxon>Pseudomonadota</taxon>
        <taxon>Gammaproteobacteria</taxon>
        <taxon>Chromatiales</taxon>
        <taxon>Chromatiaceae</taxon>
        <taxon>Thiobaca</taxon>
    </lineage>
</organism>
<evidence type="ECO:0000256" key="3">
    <source>
        <dbReference type="ARBA" id="ARBA00011970"/>
    </source>
</evidence>
<evidence type="ECO:0000259" key="9">
    <source>
        <dbReference type="Pfam" id="PF13844"/>
    </source>
</evidence>
<gene>
    <name evidence="10" type="ORF">EDC35_102211</name>
</gene>
<feature type="repeat" description="TPR" evidence="8">
    <location>
        <begin position="227"/>
        <end position="260"/>
    </location>
</feature>
<comment type="similarity">
    <text evidence="2">Belongs to the glycosyltransferase 41 family. O-GlcNAc transferase subfamily.</text>
</comment>
<sequence>MPSLSSPLADLLRQAVAHHQAGQLAKAESAYRAVLDAASEQPDANHNLGVLLAQREQYAEAIPHLKRALETNPAHGQYWLSYAETLLKFGDSEQAQRVVEEGRQRGLAGTQVDWLTEEIQKVLVNQPDWPALRALEEQGQYAALEAEIRREIERCGRRPRLMQLLGVALLHQRKDLLARNCLNLAAVVMPDNVDLLNQRALALNHLGSYDEAHKLYLQALALAPRNVDLLANIGDNLNDAERYEAALPWLKQALAIDPKSVSARANLANALLGLKRHQESWELVRALMAEEQYVTQILLVCARLLIETNEYAHAEAALRQALIQKPNDVTLLSNLTVALGKSGLAEETMRIHRRILELTPENDNTQSNLLFSMNYSGNYTAEERVAEARRYGDLVRQRMHRAGGKAYSRWMCDRHPRRLRVGIVSGDLHQHPVGYFLLGLIPQLDRSRIELVAYSTWPHPDDGVTARLRPHFDRWISLVGVEDRDAAERIHGDGVHVLIDLAGHTAHHRLSMFAWKPAPVQVSWLGYFASTGVAEIDWLIADETGVPAAHRSQFTEKIWYVPDTRLCFSPPDHAPAVSPLPALHNGYVTLGCFQNLSKVSDDVLGLWAKVIARLPGARLRLQTAAFYEEAGRERMLKRLRNAGIDPDMVSLHPSTGRGEYLVAHAEVDLLLDTFPYPGGTTTCEALWMGVPTVTLAGDSLIARQGASLLTAGGLTDWVAHSPDEFVEKAVAFANDLDSLADLRSRLREQVAISPLFDGTKFAENLKQALWGMWRVFSDENVKGAAHGKGKKGTVLVKRKASPAIKEPKQKEMEGFEALYGSGRYPDAEQRARALLAKYPQHPFGWQALARIFRAQGKLQEALAVMRKSTGLAPDNPDVRTDLAHTLYEVGRFLDAVAEYKKSLEIAPDFAPAHFGLGLAFKAMNQWTAASQAFDRAVQLRPDDADACGNLGVMYARMGRYDEAQIHLRHALEIKPDAFCFYSHLLMCLNEQGLVTASGYLNEAKKYGERVSRNVSPFTTWPASIDPESTKLRIGFVSGEFLDHPVGHVLESVLRHLSRDRLELFAYATQPLEDVMTAGLKLQFNAWRTLDSETDDAFAERIRADGIHILIDLSGHTEHNRLGVFARKPAPVQVSWLGHCATTGVKEIDWLFADEIAIPPSDQRWFTEEVWYLPETRACFTIPDDASEIGPLPALENGFVTFACFQDPARISDGIITLWARIFERLPSARLCVQNKQLSDSALREEFLRRLRQQNCTPEQLILVDPSNQVPSLSAYAEIDLILDAFPQCHGLITSEALWMGVPSLILAGDSILARQRLSLLSAAKLTDWVANSDDDYVEKAVEFASDLKNMELLRLRLREHLRQSPLFDGKRFAKRFEEALWNVWKRRM</sequence>
<feature type="domain" description="O-GlcNAc transferase C-terminal" evidence="9">
    <location>
        <begin position="588"/>
        <end position="765"/>
    </location>
</feature>
<dbReference type="Pfam" id="PF14559">
    <property type="entry name" value="TPR_19"/>
    <property type="match status" value="2"/>
</dbReference>
<evidence type="ECO:0000256" key="8">
    <source>
        <dbReference type="PROSITE-ProRule" id="PRU00339"/>
    </source>
</evidence>
<feature type="repeat" description="TPR" evidence="8">
    <location>
        <begin position="42"/>
        <end position="75"/>
    </location>
</feature>
<feature type="domain" description="O-GlcNAc transferase C-terminal" evidence="9">
    <location>
        <begin position="1196"/>
        <end position="1374"/>
    </location>
</feature>
<feature type="repeat" description="TPR" evidence="8">
    <location>
        <begin position="876"/>
        <end position="909"/>
    </location>
</feature>
<keyword evidence="6" id="KW-0677">Repeat</keyword>